<accession>A0ABS9V144</accession>
<gene>
    <name evidence="4" type="ORF">MM239_12105</name>
</gene>
<dbReference type="InterPro" id="IPR010099">
    <property type="entry name" value="SDR39U1"/>
</dbReference>
<dbReference type="EMBL" id="JAKZGP010000030">
    <property type="protein sequence ID" value="MCH7410142.1"/>
    <property type="molecule type" value="Genomic_DNA"/>
</dbReference>
<evidence type="ECO:0000313" key="4">
    <source>
        <dbReference type="EMBL" id="MCH7410142.1"/>
    </source>
</evidence>
<comment type="caution">
    <text evidence="4">The sequence shown here is derived from an EMBL/GenBank/DDBJ whole genome shotgun (WGS) entry which is preliminary data.</text>
</comment>
<dbReference type="Pfam" id="PF01370">
    <property type="entry name" value="Epimerase"/>
    <property type="match status" value="1"/>
</dbReference>
<evidence type="ECO:0000256" key="1">
    <source>
        <dbReference type="ARBA" id="ARBA00009353"/>
    </source>
</evidence>
<dbReference type="PANTHER" id="PTHR11092">
    <property type="entry name" value="SUGAR NUCLEOTIDE EPIMERASE RELATED"/>
    <property type="match status" value="1"/>
</dbReference>
<keyword evidence="5" id="KW-1185">Reference proteome</keyword>
<dbReference type="InterPro" id="IPR001509">
    <property type="entry name" value="Epimerase_deHydtase"/>
</dbReference>
<protein>
    <submittedName>
        <fullName evidence="4">TIGR01777 family oxidoreductase</fullName>
    </submittedName>
</protein>
<dbReference type="RefSeq" id="WP_241348508.1">
    <property type="nucleotide sequence ID" value="NZ_JAKZGP010000030.1"/>
</dbReference>
<organism evidence="4 5">
    <name type="scientific">Belliella filtrata</name>
    <dbReference type="NCBI Taxonomy" id="2923435"/>
    <lineage>
        <taxon>Bacteria</taxon>
        <taxon>Pseudomonadati</taxon>
        <taxon>Bacteroidota</taxon>
        <taxon>Cytophagia</taxon>
        <taxon>Cytophagales</taxon>
        <taxon>Cyclobacteriaceae</taxon>
        <taxon>Belliella</taxon>
    </lineage>
</organism>
<evidence type="ECO:0000259" key="2">
    <source>
        <dbReference type="Pfam" id="PF01370"/>
    </source>
</evidence>
<dbReference type="InterPro" id="IPR013549">
    <property type="entry name" value="DUF1731"/>
</dbReference>
<reference evidence="4" key="1">
    <citation type="submission" date="2022-03" db="EMBL/GenBank/DDBJ databases">
        <title>De novo assembled genomes of Belliella spp. (Cyclobacteriaceae) strains.</title>
        <authorList>
            <person name="Szabo A."/>
            <person name="Korponai K."/>
            <person name="Felfoldi T."/>
        </authorList>
    </citation>
    <scope>NUCLEOTIDE SEQUENCE</scope>
    <source>
        <strain evidence="4">DSM 111904</strain>
    </source>
</reference>
<dbReference type="PANTHER" id="PTHR11092:SF0">
    <property type="entry name" value="EPIMERASE FAMILY PROTEIN SDR39U1"/>
    <property type="match status" value="1"/>
</dbReference>
<sequence>MKKILITGGSGLIGQRITLHLEKKGHEVAWLSRSPKENKQKSFFWDIDQMKIDAEAVEWADTIIHLAGTGVADKRWTADRKQDILQSRTHSTQLIRQAIETSSDKPSAYIGASAIGYYGFDTGDQLMDESSSSGSDFLAQVVTSWEAESKKIENSAIRTVVLRIGIVLDKNGGALVEMLKPPVAAPLGSGKQWMSWIQLEDLARMFVFAVENEEVEGIYNAVGPKPSTNQTLTQEAAKKVNKTFVNIGVPGFILKVMLGEMAQMVLGGNNVSSKKIEGAGFQFRYPDLDSALAKTYSTGGGD</sequence>
<feature type="domain" description="NAD-dependent epimerase/dehydratase" evidence="2">
    <location>
        <begin position="4"/>
        <end position="220"/>
    </location>
</feature>
<name>A0ABS9V144_9BACT</name>
<proteinExistence type="inferred from homology"/>
<dbReference type="Pfam" id="PF08338">
    <property type="entry name" value="DUF1731"/>
    <property type="match status" value="1"/>
</dbReference>
<evidence type="ECO:0000313" key="5">
    <source>
        <dbReference type="Proteomes" id="UP001165489"/>
    </source>
</evidence>
<feature type="domain" description="DUF1731" evidence="3">
    <location>
        <begin position="249"/>
        <end position="293"/>
    </location>
</feature>
<evidence type="ECO:0000259" key="3">
    <source>
        <dbReference type="Pfam" id="PF08338"/>
    </source>
</evidence>
<comment type="similarity">
    <text evidence="1">Belongs to the NAD(P)-dependent epimerase/dehydratase family. SDR39U1 subfamily.</text>
</comment>
<dbReference type="SUPFAM" id="SSF51735">
    <property type="entry name" value="NAD(P)-binding Rossmann-fold domains"/>
    <property type="match status" value="1"/>
</dbReference>
<dbReference type="NCBIfam" id="TIGR01777">
    <property type="entry name" value="yfcH"/>
    <property type="match status" value="1"/>
</dbReference>
<dbReference type="InterPro" id="IPR036291">
    <property type="entry name" value="NAD(P)-bd_dom_sf"/>
</dbReference>
<dbReference type="Proteomes" id="UP001165489">
    <property type="component" value="Unassembled WGS sequence"/>
</dbReference>
<dbReference type="Gene3D" id="3.40.50.720">
    <property type="entry name" value="NAD(P)-binding Rossmann-like Domain"/>
    <property type="match status" value="1"/>
</dbReference>